<dbReference type="Proteomes" id="UP001519504">
    <property type="component" value="Unassembled WGS sequence"/>
</dbReference>
<reference evidence="3 4" key="1">
    <citation type="submission" date="2020-02" db="EMBL/GenBank/DDBJ databases">
        <title>Fructobacillus sp. isolated from paper mulberry of Taiwan.</title>
        <authorList>
            <person name="Lin S.-T."/>
        </authorList>
    </citation>
    <scope>NUCLEOTIDE SEQUENCE [LARGE SCALE GENOMIC DNA]</scope>
    <source>
        <strain evidence="3 4">M2-14</strain>
    </source>
</reference>
<evidence type="ECO:0000313" key="4">
    <source>
        <dbReference type="Proteomes" id="UP001519504"/>
    </source>
</evidence>
<feature type="compositionally biased region" description="Low complexity" evidence="1">
    <location>
        <begin position="106"/>
        <end position="120"/>
    </location>
</feature>
<feature type="compositionally biased region" description="Pro residues" evidence="1">
    <location>
        <begin position="93"/>
        <end position="103"/>
    </location>
</feature>
<evidence type="ECO:0000256" key="1">
    <source>
        <dbReference type="SAM" id="MobiDB-lite"/>
    </source>
</evidence>
<protein>
    <recommendedName>
        <fullName evidence="2">Collagen binding domain-containing protein</fullName>
    </recommendedName>
</protein>
<comment type="caution">
    <text evidence="3">The sequence shown here is derived from an EMBL/GenBank/DDBJ whole genome shotgun (WGS) entry which is preliminary data.</text>
</comment>
<dbReference type="RefSeq" id="WP_213809311.1">
    <property type="nucleotide sequence ID" value="NZ_JAAMFK010000006.1"/>
</dbReference>
<dbReference type="InterPro" id="IPR008456">
    <property type="entry name" value="Collagen-bd_dom"/>
</dbReference>
<feature type="compositionally biased region" description="Gly residues" evidence="1">
    <location>
        <begin position="74"/>
        <end position="89"/>
    </location>
</feature>
<dbReference type="InterPro" id="IPR008966">
    <property type="entry name" value="Adhesion_dom_sf"/>
</dbReference>
<evidence type="ECO:0000313" key="3">
    <source>
        <dbReference type="EMBL" id="MBS9339026.1"/>
    </source>
</evidence>
<dbReference type="EMBL" id="JAAMFK010000006">
    <property type="protein sequence ID" value="MBS9339026.1"/>
    <property type="molecule type" value="Genomic_DNA"/>
</dbReference>
<feature type="domain" description="Collagen binding" evidence="2">
    <location>
        <begin position="12"/>
        <end position="64"/>
    </location>
</feature>
<sequence length="176" mass="18506">MDFNTLGWVNSNAIVKDSDTKFHINFGDIDDSYLVYYSTQITDNGAGNRYTNHATLTGDNIKTIVRDVQSPEYKGGGNAGYHGNGGNGGDTPTPAPTPNPTPVIPNKGNDGDQNGANNNDDANKKPATQPAHPADKILPVLPLTGKTSTAGKTSIMLASLALVATVSGLYFTKKNN</sequence>
<accession>A0ABS5R0Z2</accession>
<organism evidence="3 4">
    <name type="scientific">Fructobacillus broussonetiae</name>
    <dbReference type="NCBI Taxonomy" id="2713173"/>
    <lineage>
        <taxon>Bacteria</taxon>
        <taxon>Bacillati</taxon>
        <taxon>Bacillota</taxon>
        <taxon>Bacilli</taxon>
        <taxon>Lactobacillales</taxon>
        <taxon>Lactobacillaceae</taxon>
        <taxon>Fructobacillus</taxon>
    </lineage>
</organism>
<dbReference type="SUPFAM" id="SSF49401">
    <property type="entry name" value="Bacterial adhesins"/>
    <property type="match status" value="1"/>
</dbReference>
<feature type="region of interest" description="Disordered" evidence="1">
    <location>
        <begin position="70"/>
        <end position="138"/>
    </location>
</feature>
<keyword evidence="4" id="KW-1185">Reference proteome</keyword>
<gene>
    <name evidence="3" type="ORF">G6R29_05250</name>
</gene>
<dbReference type="Pfam" id="PF05737">
    <property type="entry name" value="Collagen_bind"/>
    <property type="match status" value="1"/>
</dbReference>
<name>A0ABS5R0Z2_9LACO</name>
<dbReference type="Gene3D" id="2.60.40.740">
    <property type="match status" value="1"/>
</dbReference>
<proteinExistence type="predicted"/>
<evidence type="ECO:0000259" key="2">
    <source>
        <dbReference type="Pfam" id="PF05737"/>
    </source>
</evidence>